<evidence type="ECO:0000313" key="1">
    <source>
        <dbReference type="EMBL" id="GBP96093.1"/>
    </source>
</evidence>
<keyword evidence="2" id="KW-1185">Reference proteome</keyword>
<organism evidence="1 2">
    <name type="scientific">Eumeta variegata</name>
    <name type="common">Bagworm moth</name>
    <name type="synonym">Eumeta japonica</name>
    <dbReference type="NCBI Taxonomy" id="151549"/>
    <lineage>
        <taxon>Eukaryota</taxon>
        <taxon>Metazoa</taxon>
        <taxon>Ecdysozoa</taxon>
        <taxon>Arthropoda</taxon>
        <taxon>Hexapoda</taxon>
        <taxon>Insecta</taxon>
        <taxon>Pterygota</taxon>
        <taxon>Neoptera</taxon>
        <taxon>Endopterygota</taxon>
        <taxon>Lepidoptera</taxon>
        <taxon>Glossata</taxon>
        <taxon>Ditrysia</taxon>
        <taxon>Tineoidea</taxon>
        <taxon>Psychidae</taxon>
        <taxon>Oiketicinae</taxon>
        <taxon>Eumeta</taxon>
    </lineage>
</organism>
<dbReference type="Proteomes" id="UP000299102">
    <property type="component" value="Unassembled WGS sequence"/>
</dbReference>
<gene>
    <name evidence="1" type="ORF">EVAR_24077_1</name>
</gene>
<dbReference type="AlphaFoldDB" id="A0A4C2A9R6"/>
<dbReference type="EMBL" id="BGZK01002731">
    <property type="protein sequence ID" value="GBP96093.1"/>
    <property type="molecule type" value="Genomic_DNA"/>
</dbReference>
<accession>A0A4C2A9R6</accession>
<reference evidence="1 2" key="1">
    <citation type="journal article" date="2019" name="Commun. Biol.">
        <title>The bagworm genome reveals a unique fibroin gene that provides high tensile strength.</title>
        <authorList>
            <person name="Kono N."/>
            <person name="Nakamura H."/>
            <person name="Ohtoshi R."/>
            <person name="Tomita M."/>
            <person name="Numata K."/>
            <person name="Arakawa K."/>
        </authorList>
    </citation>
    <scope>NUCLEOTIDE SEQUENCE [LARGE SCALE GENOMIC DNA]</scope>
</reference>
<sequence length="77" mass="8416">MGPTCVGLSDFLCRGDSRKQSPIGLVTRRHYPVCCPAAFSEAVTALLGVDAFERARATRRVNDQDADMSFGPEQIKQ</sequence>
<name>A0A4C2A9R6_EUMVA</name>
<protein>
    <submittedName>
        <fullName evidence="1">Uncharacterized protein</fullName>
    </submittedName>
</protein>
<comment type="caution">
    <text evidence="1">The sequence shown here is derived from an EMBL/GenBank/DDBJ whole genome shotgun (WGS) entry which is preliminary data.</text>
</comment>
<evidence type="ECO:0000313" key="2">
    <source>
        <dbReference type="Proteomes" id="UP000299102"/>
    </source>
</evidence>
<proteinExistence type="predicted"/>